<dbReference type="GO" id="GO:0009898">
    <property type="term" value="C:cytoplasmic side of plasma membrane"/>
    <property type="evidence" value="ECO:0007669"/>
    <property type="project" value="TreeGrafter"/>
</dbReference>
<accession>A0A4Y9LRF2</accession>
<keyword evidence="1" id="KW-0547">Nucleotide-binding</keyword>
<dbReference type="PANTHER" id="PTHR43384">
    <property type="entry name" value="SEPTUM SITE-DETERMINING PROTEIN MIND HOMOLOG, CHLOROPLASTIC-RELATED"/>
    <property type="match status" value="1"/>
</dbReference>
<dbReference type="PANTHER" id="PTHR43384:SF6">
    <property type="entry name" value="SEPTUM SITE-DETERMINING PROTEIN MIND HOMOLOG, CHLOROPLASTIC"/>
    <property type="match status" value="1"/>
</dbReference>
<dbReference type="Gene3D" id="3.40.50.300">
    <property type="entry name" value="P-loop containing nucleotide triphosphate hydrolases"/>
    <property type="match status" value="1"/>
</dbReference>
<comment type="caution">
    <text evidence="5">The sequence shown here is derived from an EMBL/GenBank/DDBJ whole genome shotgun (WGS) entry which is preliminary data.</text>
</comment>
<dbReference type="GO" id="GO:0016887">
    <property type="term" value="F:ATP hydrolysis activity"/>
    <property type="evidence" value="ECO:0007669"/>
    <property type="project" value="TreeGrafter"/>
</dbReference>
<dbReference type="FunFam" id="3.40.50.2300:FF:000453">
    <property type="entry name" value="Pilus assembly protein"/>
    <property type="match status" value="1"/>
</dbReference>
<dbReference type="Gene3D" id="3.40.50.2300">
    <property type="match status" value="1"/>
</dbReference>
<dbReference type="InterPro" id="IPR050625">
    <property type="entry name" value="ParA/MinD_ATPase"/>
</dbReference>
<evidence type="ECO:0000256" key="1">
    <source>
        <dbReference type="ARBA" id="ARBA00022741"/>
    </source>
</evidence>
<evidence type="ECO:0000259" key="4">
    <source>
        <dbReference type="Pfam" id="PF13614"/>
    </source>
</evidence>
<dbReference type="GO" id="GO:0005524">
    <property type="term" value="F:ATP binding"/>
    <property type="evidence" value="ECO:0007669"/>
    <property type="project" value="UniProtKB-KW"/>
</dbReference>
<feature type="domain" description="AAA" evidence="4">
    <location>
        <begin position="160"/>
        <end position="321"/>
    </location>
</feature>
<dbReference type="AlphaFoldDB" id="A0A4Y9LRF2"/>
<dbReference type="GO" id="GO:0051782">
    <property type="term" value="P:negative regulation of cell division"/>
    <property type="evidence" value="ECO:0007669"/>
    <property type="project" value="TreeGrafter"/>
</dbReference>
<gene>
    <name evidence="5" type="ORF">E4K65_24625</name>
</gene>
<dbReference type="EMBL" id="SPQT01000015">
    <property type="protein sequence ID" value="TFV45257.1"/>
    <property type="molecule type" value="Genomic_DNA"/>
</dbReference>
<dbReference type="RefSeq" id="WP_135176347.1">
    <property type="nucleotide sequence ID" value="NZ_SPQT01000015.1"/>
</dbReference>
<dbReference type="Pfam" id="PF13614">
    <property type="entry name" value="AAA_31"/>
    <property type="match status" value="1"/>
</dbReference>
<dbReference type="FunFam" id="3.40.50.300:FF:002715">
    <property type="entry name" value="Pilus assembly protein"/>
    <property type="match status" value="1"/>
</dbReference>
<dbReference type="InterPro" id="IPR025669">
    <property type="entry name" value="AAA_dom"/>
</dbReference>
<protein>
    <submittedName>
        <fullName evidence="5">CtpF protein</fullName>
    </submittedName>
</protein>
<feature type="region of interest" description="Disordered" evidence="3">
    <location>
        <begin position="1"/>
        <end position="20"/>
    </location>
</feature>
<dbReference type="SUPFAM" id="SSF52540">
    <property type="entry name" value="P-loop containing nucleoside triphosphate hydrolases"/>
    <property type="match status" value="1"/>
</dbReference>
<evidence type="ECO:0000256" key="3">
    <source>
        <dbReference type="SAM" id="MobiDB-lite"/>
    </source>
</evidence>
<dbReference type="OrthoDB" id="9783172at2"/>
<sequence>MISYARQTHEEQPEAASPPVEEHIAPAPRVSVQAFCETVETAAAVQSAGEDRRLGKAHLKIQMGGMAAAVEAYRSAPTPNVIVLESDGRNDLLGGLDQLATVCDAGTRVVVIGRINDVTLYRELVRRGVSDYVLAPVGAIDVVRSICNLFSAPEAKAVGRIIAVVGAKGGVGASTISHNVAWAIARDLAMDAVVADLDLAFGTAGLDYNQDPPQGIADAVFSPDRVDTAFIDRLLSKCTDHLSLLAAPATLDRVYDFGTDAFDAVFDTLRSTMPCIVLDIPHQWSGWTKRALIGADDILIVAAPDLANLRNAKNLFDLLKAARPNDRPPLYCLNQVGVPKRPEIAAAEFAKAIESQPVVSIPFEPQIFGSAANNGQMIAEISANHKSIEMFLQIAQRLTGRSETKKQKSSLLSPLIEKLRGK</sequence>
<dbReference type="InterPro" id="IPR027417">
    <property type="entry name" value="P-loop_NTPase"/>
</dbReference>
<dbReference type="GO" id="GO:0005829">
    <property type="term" value="C:cytosol"/>
    <property type="evidence" value="ECO:0007669"/>
    <property type="project" value="TreeGrafter"/>
</dbReference>
<evidence type="ECO:0000313" key="6">
    <source>
        <dbReference type="Proteomes" id="UP000297966"/>
    </source>
</evidence>
<name>A0A4Y9LRF2_9BRAD</name>
<dbReference type="Proteomes" id="UP000297966">
    <property type="component" value="Unassembled WGS sequence"/>
</dbReference>
<keyword evidence="2" id="KW-0067">ATP-binding</keyword>
<evidence type="ECO:0000256" key="2">
    <source>
        <dbReference type="ARBA" id="ARBA00022840"/>
    </source>
</evidence>
<evidence type="ECO:0000313" key="5">
    <source>
        <dbReference type="EMBL" id="TFV45257.1"/>
    </source>
</evidence>
<organism evidence="5 6">
    <name type="scientific">Bradyrhizobium niftali</name>
    <dbReference type="NCBI Taxonomy" id="2560055"/>
    <lineage>
        <taxon>Bacteria</taxon>
        <taxon>Pseudomonadati</taxon>
        <taxon>Pseudomonadota</taxon>
        <taxon>Alphaproteobacteria</taxon>
        <taxon>Hyphomicrobiales</taxon>
        <taxon>Nitrobacteraceae</taxon>
        <taxon>Bradyrhizobium</taxon>
    </lineage>
</organism>
<reference evidence="5 6" key="1">
    <citation type="submission" date="2019-03" db="EMBL/GenBank/DDBJ databases">
        <title>Bradyrhizobium diversity isolated from nodules of Chamaecrista fasciculata.</title>
        <authorList>
            <person name="Klepa M.S."/>
            <person name="Urquiaga M.O."/>
            <person name="Hungria M."/>
            <person name="Delamuta J.R."/>
        </authorList>
    </citation>
    <scope>NUCLEOTIDE SEQUENCE [LARGE SCALE GENOMIC DNA]</scope>
    <source>
        <strain evidence="5 6">CNPSo 3448</strain>
    </source>
</reference>
<keyword evidence="6" id="KW-1185">Reference proteome</keyword>
<proteinExistence type="predicted"/>